<evidence type="ECO:0000256" key="6">
    <source>
        <dbReference type="ARBA" id="ARBA00022723"/>
    </source>
</evidence>
<evidence type="ECO:0000313" key="12">
    <source>
        <dbReference type="Proteomes" id="UP000069205"/>
    </source>
</evidence>
<dbReference type="EC" id="4.1.2.50" evidence="4"/>
<evidence type="ECO:0000313" key="11">
    <source>
        <dbReference type="EMBL" id="ALA60714.1"/>
    </source>
</evidence>
<dbReference type="Proteomes" id="UP000069205">
    <property type="component" value="Chromosome"/>
</dbReference>
<proteinExistence type="inferred from homology"/>
<dbReference type="InterPro" id="IPR007115">
    <property type="entry name" value="6-PTP_synth/QueD"/>
</dbReference>
<evidence type="ECO:0000256" key="3">
    <source>
        <dbReference type="ARBA" id="ARBA00008900"/>
    </source>
</evidence>
<keyword evidence="12" id="KW-1185">Reference proteome</keyword>
<evidence type="ECO:0000256" key="8">
    <source>
        <dbReference type="ARBA" id="ARBA00023239"/>
    </source>
</evidence>
<dbReference type="EMBL" id="CP011801">
    <property type="protein sequence ID" value="ALA60714.1"/>
    <property type="molecule type" value="Genomic_DNA"/>
</dbReference>
<evidence type="ECO:0000256" key="4">
    <source>
        <dbReference type="ARBA" id="ARBA00012982"/>
    </source>
</evidence>
<comment type="catalytic activity">
    <reaction evidence="10">
        <text>7,8-dihydroneopterin 3'-triphosphate + H2O = 6-carboxy-5,6,7,8-tetrahydropterin + triphosphate + acetaldehyde + 2 H(+)</text>
        <dbReference type="Rhea" id="RHEA:27966"/>
        <dbReference type="ChEBI" id="CHEBI:15343"/>
        <dbReference type="ChEBI" id="CHEBI:15377"/>
        <dbReference type="ChEBI" id="CHEBI:15378"/>
        <dbReference type="ChEBI" id="CHEBI:18036"/>
        <dbReference type="ChEBI" id="CHEBI:58462"/>
        <dbReference type="ChEBI" id="CHEBI:61032"/>
        <dbReference type="EC" id="4.1.2.50"/>
    </reaction>
</comment>
<dbReference type="PANTHER" id="PTHR12589">
    <property type="entry name" value="PYRUVOYL TETRAHYDROBIOPTERIN SYNTHASE"/>
    <property type="match status" value="1"/>
</dbReference>
<evidence type="ECO:0000256" key="7">
    <source>
        <dbReference type="ARBA" id="ARBA00022833"/>
    </source>
</evidence>
<organism evidence="11 12">
    <name type="scientific">Nitrospira moscoviensis</name>
    <dbReference type="NCBI Taxonomy" id="42253"/>
    <lineage>
        <taxon>Bacteria</taxon>
        <taxon>Pseudomonadati</taxon>
        <taxon>Nitrospirota</taxon>
        <taxon>Nitrospiria</taxon>
        <taxon>Nitrospirales</taxon>
        <taxon>Nitrospiraceae</taxon>
        <taxon>Nitrospira</taxon>
    </lineage>
</organism>
<keyword evidence="6" id="KW-0479">Metal-binding</keyword>
<dbReference type="FunFam" id="3.30.479.10:FF:000003">
    <property type="entry name" value="6-pyruvoyl tetrahydrobiopterin synthase"/>
    <property type="match status" value="1"/>
</dbReference>
<comment type="pathway">
    <text evidence="2">Purine metabolism; 7-cyano-7-deazaguanine biosynthesis.</text>
</comment>
<dbReference type="STRING" id="42253.NITMOv2_4338"/>
<evidence type="ECO:0000256" key="10">
    <source>
        <dbReference type="ARBA" id="ARBA00048807"/>
    </source>
</evidence>
<dbReference type="GO" id="GO:0046872">
    <property type="term" value="F:metal ion binding"/>
    <property type="evidence" value="ECO:0007669"/>
    <property type="project" value="UniProtKB-KW"/>
</dbReference>
<dbReference type="GO" id="GO:0070497">
    <property type="term" value="F:6-carboxytetrahydropterin synthase activity"/>
    <property type="evidence" value="ECO:0007669"/>
    <property type="project" value="UniProtKB-EC"/>
</dbReference>
<gene>
    <name evidence="11" type="ORF">NITMOv2_4338</name>
</gene>
<dbReference type="PANTHER" id="PTHR12589:SF7">
    <property type="entry name" value="6-PYRUVOYL TETRAHYDROBIOPTERIN SYNTHASE"/>
    <property type="match status" value="1"/>
</dbReference>
<dbReference type="InterPro" id="IPR038418">
    <property type="entry name" value="6-PTP_synth/QueD_sf"/>
</dbReference>
<sequence>MSVVLLTKRIEFAAAHRYFKPEWDEAKNRAVFGLCYNPPAHGHNYLLEVTVSGEVDPKTGMVINLFDLKRVLLGMIEEFDHKNFNLDMPYFKDRIPTSENIARLLWTKLAPHKDIGMLHTVRLCEDEDLYAEVTAAGGLDVASVTRRYSFNAVQDGKAGRDWDCFVTVHGPIDPVTGMVTDIAALDRLVDERVVTVFDGQDLSHVLRKPGATGDHLAQDIWQRLVSRIAPGRLTNIRLVQSRDVSVDYAG</sequence>
<dbReference type="KEGG" id="nmv:NITMOv2_4338"/>
<reference evidence="11 12" key="1">
    <citation type="journal article" date="2015" name="Proc. Natl. Acad. Sci. U.S.A.">
        <title>Expanded metabolic versatility of ubiquitous nitrite-oxidizing bacteria from the genus Nitrospira.</title>
        <authorList>
            <person name="Koch H."/>
            <person name="Lucker S."/>
            <person name="Albertsen M."/>
            <person name="Kitzinger K."/>
            <person name="Herbold C."/>
            <person name="Spieck E."/>
            <person name="Nielsen P.H."/>
            <person name="Wagner M."/>
            <person name="Daims H."/>
        </authorList>
    </citation>
    <scope>NUCLEOTIDE SEQUENCE [LARGE SCALE GENOMIC DNA]</scope>
    <source>
        <strain evidence="11 12">NSP M-1</strain>
    </source>
</reference>
<evidence type="ECO:0000256" key="1">
    <source>
        <dbReference type="ARBA" id="ARBA00001947"/>
    </source>
</evidence>
<protein>
    <recommendedName>
        <fullName evidence="5">6-carboxy-5,6,7,8-tetrahydropterin synthase</fullName>
        <ecNumber evidence="4">4.1.2.50</ecNumber>
    </recommendedName>
    <alternativeName>
        <fullName evidence="9">Queuosine biosynthesis protein QueD</fullName>
    </alternativeName>
</protein>
<dbReference type="Pfam" id="PF01242">
    <property type="entry name" value="PTPS"/>
    <property type="match status" value="2"/>
</dbReference>
<accession>A0A0K2GIL9</accession>
<dbReference type="OrthoDB" id="9804698at2"/>
<evidence type="ECO:0000256" key="2">
    <source>
        <dbReference type="ARBA" id="ARBA00005061"/>
    </source>
</evidence>
<keyword evidence="7" id="KW-0862">Zinc</keyword>
<evidence type="ECO:0000256" key="5">
    <source>
        <dbReference type="ARBA" id="ARBA00018141"/>
    </source>
</evidence>
<comment type="similarity">
    <text evidence="3">Belongs to the PTPS family. QueD subfamily.</text>
</comment>
<dbReference type="PATRIC" id="fig|42253.5.peg.4283"/>
<evidence type="ECO:0000256" key="9">
    <source>
        <dbReference type="ARBA" id="ARBA00031449"/>
    </source>
</evidence>
<dbReference type="Gene3D" id="3.30.479.10">
    <property type="entry name" value="6-pyruvoyl tetrahydropterin synthase/QueD"/>
    <property type="match status" value="2"/>
</dbReference>
<dbReference type="AlphaFoldDB" id="A0A0K2GIL9"/>
<dbReference type="UniPathway" id="UPA00391"/>
<dbReference type="SUPFAM" id="SSF55620">
    <property type="entry name" value="Tetrahydrobiopterin biosynthesis enzymes-like"/>
    <property type="match status" value="2"/>
</dbReference>
<keyword evidence="8 11" id="KW-0456">Lyase</keyword>
<dbReference type="RefSeq" id="WP_083448240.1">
    <property type="nucleotide sequence ID" value="NZ_CP011801.1"/>
</dbReference>
<comment type="cofactor">
    <cofactor evidence="1">
        <name>Zn(2+)</name>
        <dbReference type="ChEBI" id="CHEBI:29105"/>
    </cofactor>
</comment>
<name>A0A0K2GIL9_NITMO</name>